<keyword evidence="1" id="KW-0812">Transmembrane</keyword>
<dbReference type="PANTHER" id="PTHR36304">
    <property type="entry name" value="DOMAIN GTPASE-ACTIVATING PROTEIN, PUTATIVE-RELATED-RELATED"/>
    <property type="match status" value="1"/>
</dbReference>
<sequence>MALEGSLREFNVADILQLIFFQKKTGALVLLGKYDKFRVLFRDGNIVSADSKKRGFDRRLVWILAKRGNISQEHLDGAMEKVKTEGGKFTHHLVSGGFVTREDVQGIYSFLVNEIMSRIFTMKEGRYEFKPQAIPLDRELGVVLNTEHYLMEGVRMVDEWSVIVDRITLDDIFVRDEEAQVRLDEDEENMVIYLDGVFDVADIADLVGKDSFTVASTLLKLEERGAVYRMSMEEEHDADAPKPRRKAKPIPLLRAILTLMTLGFFAASLALYLMSPRLMHDFDASEQLYGLRLEIQAAHSKGGNYPKSISDIDPWGNKVAYKVTENGFELSSAGPDGTAESADDVY</sequence>
<dbReference type="AlphaFoldDB" id="A0A0F9KKA4"/>
<evidence type="ECO:0000313" key="3">
    <source>
        <dbReference type="EMBL" id="KKM22578.1"/>
    </source>
</evidence>
<dbReference type="EMBL" id="LAZR01013305">
    <property type="protein sequence ID" value="KKM22578.1"/>
    <property type="molecule type" value="Genomic_DNA"/>
</dbReference>
<feature type="transmembrane region" description="Helical" evidence="1">
    <location>
        <begin position="252"/>
        <end position="274"/>
    </location>
</feature>
<protein>
    <recommendedName>
        <fullName evidence="2">PatA-like N-terminal domain-containing protein</fullName>
    </recommendedName>
</protein>
<evidence type="ECO:0000256" key="1">
    <source>
        <dbReference type="SAM" id="Phobius"/>
    </source>
</evidence>
<proteinExistence type="predicted"/>
<evidence type="ECO:0000259" key="2">
    <source>
        <dbReference type="Pfam" id="PF14332"/>
    </source>
</evidence>
<dbReference type="PANTHER" id="PTHR36304:SF4">
    <property type="entry name" value="DUF4388 DOMAIN-CONTAINING PROTEIN"/>
    <property type="match status" value="1"/>
</dbReference>
<dbReference type="Gene3D" id="3.30.700.10">
    <property type="entry name" value="Glycoprotein, Type 4 Pilin"/>
    <property type="match status" value="1"/>
</dbReference>
<dbReference type="InterPro" id="IPR037257">
    <property type="entry name" value="T2SS_E_N_sf"/>
</dbReference>
<dbReference type="InterPro" id="IPR025497">
    <property type="entry name" value="PatA-like_N"/>
</dbReference>
<accession>A0A0F9KKA4</accession>
<comment type="caution">
    <text evidence="3">The sequence shown here is derived from an EMBL/GenBank/DDBJ whole genome shotgun (WGS) entry which is preliminary data.</text>
</comment>
<organism evidence="3">
    <name type="scientific">marine sediment metagenome</name>
    <dbReference type="NCBI Taxonomy" id="412755"/>
    <lineage>
        <taxon>unclassified sequences</taxon>
        <taxon>metagenomes</taxon>
        <taxon>ecological metagenomes</taxon>
    </lineage>
</organism>
<dbReference type="SUPFAM" id="SSF160246">
    <property type="entry name" value="EspE N-terminal domain-like"/>
    <property type="match status" value="1"/>
</dbReference>
<feature type="domain" description="PatA-like N-terminal" evidence="2">
    <location>
        <begin position="4"/>
        <end position="161"/>
    </location>
</feature>
<keyword evidence="1" id="KW-0472">Membrane</keyword>
<dbReference type="Pfam" id="PF14332">
    <property type="entry name" value="DUF4388"/>
    <property type="match status" value="1"/>
</dbReference>
<keyword evidence="1" id="KW-1133">Transmembrane helix</keyword>
<gene>
    <name evidence="3" type="ORF">LCGC14_1623870</name>
</gene>
<name>A0A0F9KKA4_9ZZZZ</name>
<reference evidence="3" key="1">
    <citation type="journal article" date="2015" name="Nature">
        <title>Complex archaea that bridge the gap between prokaryotes and eukaryotes.</title>
        <authorList>
            <person name="Spang A."/>
            <person name="Saw J.H."/>
            <person name="Jorgensen S.L."/>
            <person name="Zaremba-Niedzwiedzka K."/>
            <person name="Martijn J."/>
            <person name="Lind A.E."/>
            <person name="van Eijk R."/>
            <person name="Schleper C."/>
            <person name="Guy L."/>
            <person name="Ettema T.J."/>
        </authorList>
    </citation>
    <scope>NUCLEOTIDE SEQUENCE</scope>
</reference>